<name>A0A0A9EZX6_ARUDO</name>
<accession>A0A0A9EZX6</accession>
<evidence type="ECO:0000313" key="1">
    <source>
        <dbReference type="EMBL" id="JAE06340.1"/>
    </source>
</evidence>
<organism evidence="1">
    <name type="scientific">Arundo donax</name>
    <name type="common">Giant reed</name>
    <name type="synonym">Donax arundinaceus</name>
    <dbReference type="NCBI Taxonomy" id="35708"/>
    <lineage>
        <taxon>Eukaryota</taxon>
        <taxon>Viridiplantae</taxon>
        <taxon>Streptophyta</taxon>
        <taxon>Embryophyta</taxon>
        <taxon>Tracheophyta</taxon>
        <taxon>Spermatophyta</taxon>
        <taxon>Magnoliopsida</taxon>
        <taxon>Liliopsida</taxon>
        <taxon>Poales</taxon>
        <taxon>Poaceae</taxon>
        <taxon>PACMAD clade</taxon>
        <taxon>Arundinoideae</taxon>
        <taxon>Arundineae</taxon>
        <taxon>Arundo</taxon>
    </lineage>
</organism>
<sequence length="25" mass="2907">MVAWVYKLYIAFLPDALCTHCKSFS</sequence>
<reference evidence="1" key="2">
    <citation type="journal article" date="2015" name="Data Brief">
        <title>Shoot transcriptome of the giant reed, Arundo donax.</title>
        <authorList>
            <person name="Barrero R.A."/>
            <person name="Guerrero F.D."/>
            <person name="Moolhuijzen P."/>
            <person name="Goolsby J.A."/>
            <person name="Tidwell J."/>
            <person name="Bellgard S.E."/>
            <person name="Bellgard M.I."/>
        </authorList>
    </citation>
    <scope>NUCLEOTIDE SEQUENCE</scope>
    <source>
        <tissue evidence="1">Shoot tissue taken approximately 20 cm above the soil surface</tissue>
    </source>
</reference>
<reference evidence="1" key="1">
    <citation type="submission" date="2014-09" db="EMBL/GenBank/DDBJ databases">
        <authorList>
            <person name="Magalhaes I.L.F."/>
            <person name="Oliveira U."/>
            <person name="Santos F.R."/>
            <person name="Vidigal T.H.D.A."/>
            <person name="Brescovit A.D."/>
            <person name="Santos A.J."/>
        </authorList>
    </citation>
    <scope>NUCLEOTIDE SEQUENCE</scope>
    <source>
        <tissue evidence="1">Shoot tissue taken approximately 20 cm above the soil surface</tissue>
    </source>
</reference>
<proteinExistence type="predicted"/>
<dbReference type="EMBL" id="GBRH01191556">
    <property type="protein sequence ID" value="JAE06340.1"/>
    <property type="molecule type" value="Transcribed_RNA"/>
</dbReference>
<protein>
    <submittedName>
        <fullName evidence="1">Uncharacterized protein</fullName>
    </submittedName>
</protein>
<dbReference type="AlphaFoldDB" id="A0A0A9EZX6"/>